<dbReference type="Gene3D" id="2.60.120.10">
    <property type="entry name" value="Jelly Rolls"/>
    <property type="match status" value="1"/>
</dbReference>
<dbReference type="SUPFAM" id="SSF51206">
    <property type="entry name" value="cAMP-binding domain-like"/>
    <property type="match status" value="1"/>
</dbReference>
<gene>
    <name evidence="5" type="ORF">HNR55_002981</name>
</gene>
<dbReference type="EMBL" id="JACHIE010000018">
    <property type="protein sequence ID" value="MBB6458374.1"/>
    <property type="molecule type" value="Genomic_DNA"/>
</dbReference>
<dbReference type="SUPFAM" id="SSF46785">
    <property type="entry name" value="Winged helix' DNA-binding domain"/>
    <property type="match status" value="1"/>
</dbReference>
<keyword evidence="2" id="KW-0238">DNA-binding</keyword>
<name>A0A841QJH8_9PROT</name>
<dbReference type="InterPro" id="IPR014710">
    <property type="entry name" value="RmlC-like_jellyroll"/>
</dbReference>
<dbReference type="Proteomes" id="UP000578000">
    <property type="component" value="Unassembled WGS sequence"/>
</dbReference>
<dbReference type="CDD" id="cd00038">
    <property type="entry name" value="CAP_ED"/>
    <property type="match status" value="1"/>
</dbReference>
<evidence type="ECO:0000256" key="1">
    <source>
        <dbReference type="ARBA" id="ARBA00023015"/>
    </source>
</evidence>
<accession>A0A841QJH8</accession>
<dbReference type="InterPro" id="IPR000595">
    <property type="entry name" value="cNMP-bd_dom"/>
</dbReference>
<dbReference type="InterPro" id="IPR012318">
    <property type="entry name" value="HTH_CRP"/>
</dbReference>
<reference evidence="5 6" key="1">
    <citation type="submission" date="2020-08" db="EMBL/GenBank/DDBJ databases">
        <title>Genomic Encyclopedia of Type Strains, Phase IV (KMG-IV): sequencing the most valuable type-strain genomes for metagenomic binning, comparative biology and taxonomic classification.</title>
        <authorList>
            <person name="Goeker M."/>
        </authorList>
    </citation>
    <scope>NUCLEOTIDE SEQUENCE [LARGE SCALE GENOMIC DNA]</scope>
    <source>
        <strain evidence="5 6">DSM 4491</strain>
    </source>
</reference>
<dbReference type="Pfam" id="PF00027">
    <property type="entry name" value="cNMP_binding"/>
    <property type="match status" value="1"/>
</dbReference>
<dbReference type="InterPro" id="IPR036390">
    <property type="entry name" value="WH_DNA-bd_sf"/>
</dbReference>
<keyword evidence="6" id="KW-1185">Reference proteome</keyword>
<dbReference type="GO" id="GO:0003677">
    <property type="term" value="F:DNA binding"/>
    <property type="evidence" value="ECO:0007669"/>
    <property type="project" value="UniProtKB-KW"/>
</dbReference>
<evidence type="ECO:0000259" key="4">
    <source>
        <dbReference type="PROSITE" id="PS51063"/>
    </source>
</evidence>
<keyword evidence="3" id="KW-0804">Transcription</keyword>
<dbReference type="PROSITE" id="PS51063">
    <property type="entry name" value="HTH_CRP_2"/>
    <property type="match status" value="1"/>
</dbReference>
<dbReference type="RefSeq" id="WP_166116463.1">
    <property type="nucleotide sequence ID" value="NZ_BAABDB010000031.1"/>
</dbReference>
<comment type="caution">
    <text evidence="5">The sequence shown here is derived from an EMBL/GenBank/DDBJ whole genome shotgun (WGS) entry which is preliminary data.</text>
</comment>
<sequence>MSIGEYLPPEIKKASVVSKLQRGDFLFQRNTPAIGVYEVLEGRVSMSRLDPVGRDVILFVATPGETLAEATIFGGNYHCNAVALTQATVRLYPQPLLLQEYEQNQKFAIAYTRMLARQLVNARARIEQRNMQSARDRLRHFLSLNMDPERLSVKVTGTLKELAGELGLTHESLYRALARMEEEGEIYRQNNEIMVRPPAGMSSGSKEEY</sequence>
<organism evidence="5 6">
    <name type="scientific">Acetobacter lovaniensis</name>
    <dbReference type="NCBI Taxonomy" id="104100"/>
    <lineage>
        <taxon>Bacteria</taxon>
        <taxon>Pseudomonadati</taxon>
        <taxon>Pseudomonadota</taxon>
        <taxon>Alphaproteobacteria</taxon>
        <taxon>Acetobacterales</taxon>
        <taxon>Acetobacteraceae</taxon>
        <taxon>Acetobacter</taxon>
    </lineage>
</organism>
<protein>
    <submittedName>
        <fullName evidence="5">CRP-like cAMP-binding protein</fullName>
    </submittedName>
</protein>
<dbReference type="InterPro" id="IPR018490">
    <property type="entry name" value="cNMP-bd_dom_sf"/>
</dbReference>
<proteinExistence type="predicted"/>
<evidence type="ECO:0000313" key="6">
    <source>
        <dbReference type="Proteomes" id="UP000578000"/>
    </source>
</evidence>
<evidence type="ECO:0000313" key="5">
    <source>
        <dbReference type="EMBL" id="MBB6458374.1"/>
    </source>
</evidence>
<dbReference type="GO" id="GO:0006355">
    <property type="term" value="P:regulation of DNA-templated transcription"/>
    <property type="evidence" value="ECO:0007669"/>
    <property type="project" value="InterPro"/>
</dbReference>
<evidence type="ECO:0000256" key="3">
    <source>
        <dbReference type="ARBA" id="ARBA00023163"/>
    </source>
</evidence>
<feature type="domain" description="HTH crp-type" evidence="4">
    <location>
        <begin position="132"/>
        <end position="199"/>
    </location>
</feature>
<keyword evidence="1" id="KW-0805">Transcription regulation</keyword>
<evidence type="ECO:0000256" key="2">
    <source>
        <dbReference type="ARBA" id="ARBA00023125"/>
    </source>
</evidence>
<dbReference type="SMART" id="SM00100">
    <property type="entry name" value="cNMP"/>
    <property type="match status" value="1"/>
</dbReference>
<dbReference type="AlphaFoldDB" id="A0A841QJH8"/>